<protein>
    <recommendedName>
        <fullName evidence="3">DUF5745 domain-containing protein</fullName>
    </recommendedName>
</protein>
<evidence type="ECO:0000313" key="5">
    <source>
        <dbReference type="Proteomes" id="UP001165065"/>
    </source>
</evidence>
<evidence type="ECO:0000313" key="4">
    <source>
        <dbReference type="EMBL" id="GMI37053.1"/>
    </source>
</evidence>
<feature type="coiled-coil region" evidence="1">
    <location>
        <begin position="383"/>
        <end position="410"/>
    </location>
</feature>
<feature type="region of interest" description="Disordered" evidence="2">
    <location>
        <begin position="133"/>
        <end position="180"/>
    </location>
</feature>
<dbReference type="InterPro" id="IPR044039">
    <property type="entry name" value="DUF5745"/>
</dbReference>
<gene>
    <name evidence="4" type="ORF">TrCOL_g7844</name>
</gene>
<dbReference type="InterPro" id="IPR026619">
    <property type="entry name" value="CEP95"/>
</dbReference>
<dbReference type="PANTHER" id="PTHR22545">
    <property type="entry name" value="CENTROSOMAL PROTEIN OF 95 KDA"/>
    <property type="match status" value="1"/>
</dbReference>
<dbReference type="OrthoDB" id="545730at2759"/>
<keyword evidence="5" id="KW-1185">Reference proteome</keyword>
<feature type="domain" description="DUF5745" evidence="3">
    <location>
        <begin position="61"/>
        <end position="117"/>
    </location>
</feature>
<comment type="caution">
    <text evidence="4">The sequence shown here is derived from an EMBL/GenBank/DDBJ whole genome shotgun (WGS) entry which is preliminary data.</text>
</comment>
<proteinExistence type="predicted"/>
<evidence type="ECO:0000256" key="1">
    <source>
        <dbReference type="SAM" id="Coils"/>
    </source>
</evidence>
<dbReference type="Proteomes" id="UP001165065">
    <property type="component" value="Unassembled WGS sequence"/>
</dbReference>
<accession>A0A9W7G5W1</accession>
<evidence type="ECO:0000259" key="3">
    <source>
        <dbReference type="Pfam" id="PF19016"/>
    </source>
</evidence>
<organism evidence="4 5">
    <name type="scientific">Triparma columacea</name>
    <dbReference type="NCBI Taxonomy" id="722753"/>
    <lineage>
        <taxon>Eukaryota</taxon>
        <taxon>Sar</taxon>
        <taxon>Stramenopiles</taxon>
        <taxon>Ochrophyta</taxon>
        <taxon>Bolidophyceae</taxon>
        <taxon>Parmales</taxon>
        <taxon>Triparmaceae</taxon>
        <taxon>Triparma</taxon>
    </lineage>
</organism>
<name>A0A9W7G5W1_9STRA</name>
<dbReference type="EMBL" id="BRYA01000984">
    <property type="protein sequence ID" value="GMI37053.1"/>
    <property type="molecule type" value="Genomic_DNA"/>
</dbReference>
<reference evidence="5" key="1">
    <citation type="journal article" date="2023" name="Commun. Biol.">
        <title>Genome analysis of Parmales, the sister group of diatoms, reveals the evolutionary specialization of diatoms from phago-mixotrophs to photoautotrophs.</title>
        <authorList>
            <person name="Ban H."/>
            <person name="Sato S."/>
            <person name="Yoshikawa S."/>
            <person name="Yamada K."/>
            <person name="Nakamura Y."/>
            <person name="Ichinomiya M."/>
            <person name="Sato N."/>
            <person name="Blanc-Mathieu R."/>
            <person name="Endo H."/>
            <person name="Kuwata A."/>
            <person name="Ogata H."/>
        </authorList>
    </citation>
    <scope>NUCLEOTIDE SEQUENCE [LARGE SCALE GENOMIC DNA]</scope>
</reference>
<sequence>MKSTTITSHEESLILANTNALLKSVGVAAKPISRFAELRKSASSMFVAIFEAMFQVRLKGIIRKPSQVKDYEHNAQAVIDALGSSILNMDLSHISGSSIVKGDAHAIMNLVDIFVGISEVWLKRRFQNDALGRTRLGGKSRGKSNAKPAAKKGKKKVPKLDVAKASENLERPKTARTSAELHESIAGIASEFPGMWRSLSERGTVRTGDSGASNKKLSRFELAEKRITEQRDAKQKSDYRRLLKDRLVALKRKDILEAKKQNFRKKGALHAERVRGIKIKQQSEKLRRQQLSFRLKRQNQVEIRMRKLNLSMIRSLHSTKREQEVDDAMKLKALKSEGGARALALDDFFAERLSMAESAMQIQESERSQALRAQEAQVRKLLRDLATDAKARVERQMEKAAELEDEQLRRTSEATLALAQVIGVEDWEGIYKDRFMTPLVSEVQKVEKGMAIGKGGKKLGKKKREAGRTTRMRQLRAAYGGRV</sequence>
<evidence type="ECO:0000256" key="2">
    <source>
        <dbReference type="SAM" id="MobiDB-lite"/>
    </source>
</evidence>
<dbReference type="GO" id="GO:0005813">
    <property type="term" value="C:centrosome"/>
    <property type="evidence" value="ECO:0007669"/>
    <property type="project" value="InterPro"/>
</dbReference>
<dbReference type="GO" id="GO:0000922">
    <property type="term" value="C:spindle pole"/>
    <property type="evidence" value="ECO:0007669"/>
    <property type="project" value="InterPro"/>
</dbReference>
<dbReference type="Pfam" id="PF19016">
    <property type="entry name" value="DUF5745"/>
    <property type="match status" value="1"/>
</dbReference>
<keyword evidence="1" id="KW-0175">Coiled coil</keyword>
<dbReference type="AlphaFoldDB" id="A0A9W7G5W1"/>
<feature type="compositionally biased region" description="Basic and acidic residues" evidence="2">
    <location>
        <begin position="158"/>
        <end position="180"/>
    </location>
</feature>
<dbReference type="PANTHER" id="PTHR22545:SF0">
    <property type="entry name" value="CENTROSOMAL PROTEIN OF 95 KDA"/>
    <property type="match status" value="1"/>
</dbReference>
<feature type="compositionally biased region" description="Basic residues" evidence="2">
    <location>
        <begin position="136"/>
        <end position="157"/>
    </location>
</feature>